<keyword evidence="4" id="KW-0808">Transferase</keyword>
<evidence type="ECO:0000313" key="12">
    <source>
        <dbReference type="Proteomes" id="UP001058003"/>
    </source>
</evidence>
<dbReference type="InterPro" id="IPR005467">
    <property type="entry name" value="His_kinase_dom"/>
</dbReference>
<protein>
    <recommendedName>
        <fullName evidence="2">histidine kinase</fullName>
        <ecNumber evidence="2">2.7.13.3</ecNumber>
    </recommendedName>
</protein>
<organism evidence="11 12">
    <name type="scientific">Dactylosporangium aurantiacum</name>
    <dbReference type="NCBI Taxonomy" id="35754"/>
    <lineage>
        <taxon>Bacteria</taxon>
        <taxon>Bacillati</taxon>
        <taxon>Actinomycetota</taxon>
        <taxon>Actinomycetes</taxon>
        <taxon>Micromonosporales</taxon>
        <taxon>Micromonosporaceae</taxon>
        <taxon>Dactylosporangium</taxon>
    </lineage>
</organism>
<evidence type="ECO:0000256" key="1">
    <source>
        <dbReference type="ARBA" id="ARBA00000085"/>
    </source>
</evidence>
<dbReference type="AlphaFoldDB" id="A0A9Q9IGB7"/>
<feature type="domain" description="Histidine kinase" evidence="9">
    <location>
        <begin position="529"/>
        <end position="634"/>
    </location>
</feature>
<dbReference type="InterPro" id="IPR036890">
    <property type="entry name" value="HATPase_C_sf"/>
</dbReference>
<dbReference type="PROSITE" id="PS50906">
    <property type="entry name" value="NIT"/>
    <property type="match status" value="1"/>
</dbReference>
<evidence type="ECO:0000256" key="4">
    <source>
        <dbReference type="ARBA" id="ARBA00022679"/>
    </source>
</evidence>
<dbReference type="InterPro" id="IPR013587">
    <property type="entry name" value="Nitrate/nitrite_sensing"/>
</dbReference>
<keyword evidence="5" id="KW-0812">Transmembrane</keyword>
<keyword evidence="7" id="KW-1133">Transmembrane helix</keyword>
<dbReference type="GO" id="GO:0000160">
    <property type="term" value="P:phosphorelay signal transduction system"/>
    <property type="evidence" value="ECO:0007669"/>
    <property type="project" value="TreeGrafter"/>
</dbReference>
<feature type="region of interest" description="Disordered" evidence="8">
    <location>
        <begin position="719"/>
        <end position="890"/>
    </location>
</feature>
<dbReference type="GO" id="GO:0004673">
    <property type="term" value="F:protein histidine kinase activity"/>
    <property type="evidence" value="ECO:0007669"/>
    <property type="project" value="UniProtKB-EC"/>
</dbReference>
<gene>
    <name evidence="11" type="ORF">Daura_45635</name>
</gene>
<dbReference type="Gene3D" id="6.10.340.10">
    <property type="match status" value="1"/>
</dbReference>
<sequence>MKSRTWRIRTWSIRAKIVTLLLPPLLSLVVLWVFATSLTSSAVFELFDAQTYYELAAEPAETMTVELQRERKLSQVYLGAGRAEGKPETALLAEQRRKTDAAVSHFRSLAGKGETREAMPEAARGRLTEIMVALDGLVPGRSGISLGQVDRAGAMDIYNGPIDAVYRWYNALPGVSDAQLSKDARTNIAMSRARELLAREDALINGAAAAGKFVRTEAADLVAAIGAKRSEYAEQSAELPESVRRTYQDIVAGDAHKKLTDFENKIIAEARPNAAVPVDITVWREAYDKLAEQLRQLDLEYGDTILVRAEPLAVGIIVRLVLAAVLGLLAIAVSVVLSVRIGRSLINRLTGLRQDAQALADQRLPEVVGRLRRGEELDLAEAAPPLEYGTDEIGKVGNAFSAVQRTAIESAAHEAQLRRGLNEVFLNIARRSQTLLHRQLALLDRMERRTGDPEELEDLFRVDHLATRMRRHAEDLVILAGATPGRGWRNPVPMVDVVRGAVSEVEDYARVGFLTLPEASLVGRAVADVIHLLAEVIENATSYSPPHTRVQISGQLVPNGFAVEIEDRGLGMSPEAIEEANERLLHPPDFDPANSARLGLFVVALLAARHGVRVTLRSSPYGGITAVVLIPPHLITGATPELTAPTPSELRNDLVGELAGEVDGEVMVEPQAAGEVAGAEPSRGTPAVLDAAPAEAGRIPVLDRVPPVTARRAAPVDAEVVPASVPSQRNGASSVASPRHETGPSPRHETGPSPRHETGSSPRYETGSSPRHETGPSPRSEAGLSPRGEAGSSSRSEPGSSRPGPEVPLDLTDDGLPKRRRQASLAPQLRERPDDEHTVDGVPASQFASAAAGRSPEQTRAMMTSLQAGFTRGRREAALTDDQPTSERDA</sequence>
<evidence type="ECO:0000256" key="2">
    <source>
        <dbReference type="ARBA" id="ARBA00012438"/>
    </source>
</evidence>
<keyword evidence="3" id="KW-0597">Phosphoprotein</keyword>
<dbReference type="PANTHER" id="PTHR45436">
    <property type="entry name" value="SENSOR HISTIDINE KINASE YKOH"/>
    <property type="match status" value="1"/>
</dbReference>
<feature type="compositionally biased region" description="Polar residues" evidence="8">
    <location>
        <begin position="856"/>
        <end position="868"/>
    </location>
</feature>
<reference evidence="11" key="1">
    <citation type="submission" date="2021-04" db="EMBL/GenBank/DDBJ databases">
        <title>Dactylosporangium aurantiacum NRRL B-8018 full assembly.</title>
        <authorList>
            <person name="Hartkoorn R.C."/>
            <person name="Beaudoing E."/>
            <person name="Hot D."/>
        </authorList>
    </citation>
    <scope>NUCLEOTIDE SEQUENCE</scope>
    <source>
        <strain evidence="11">NRRL B-8018</strain>
    </source>
</reference>
<feature type="compositionally biased region" description="Polar residues" evidence="8">
    <location>
        <begin position="725"/>
        <end position="736"/>
    </location>
</feature>
<accession>A0A9Q9IGB7</accession>
<keyword evidence="6" id="KW-0418">Kinase</keyword>
<name>A0A9Q9IGB7_9ACTN</name>
<evidence type="ECO:0000256" key="5">
    <source>
        <dbReference type="ARBA" id="ARBA00022692"/>
    </source>
</evidence>
<dbReference type="GO" id="GO:0005886">
    <property type="term" value="C:plasma membrane"/>
    <property type="evidence" value="ECO:0007669"/>
    <property type="project" value="TreeGrafter"/>
</dbReference>
<dbReference type="EMBL" id="CP073767">
    <property type="protein sequence ID" value="UWZ53720.1"/>
    <property type="molecule type" value="Genomic_DNA"/>
</dbReference>
<dbReference type="PANTHER" id="PTHR45436:SF5">
    <property type="entry name" value="SENSOR HISTIDINE KINASE TRCS"/>
    <property type="match status" value="1"/>
</dbReference>
<dbReference type="SUPFAM" id="SSF55874">
    <property type="entry name" value="ATPase domain of HSP90 chaperone/DNA topoisomerase II/histidine kinase"/>
    <property type="match status" value="1"/>
</dbReference>
<dbReference type="SMART" id="SM00387">
    <property type="entry name" value="HATPase_c"/>
    <property type="match status" value="1"/>
</dbReference>
<dbReference type="InterPro" id="IPR050428">
    <property type="entry name" value="TCS_sensor_his_kinase"/>
</dbReference>
<evidence type="ECO:0000256" key="6">
    <source>
        <dbReference type="ARBA" id="ARBA00022777"/>
    </source>
</evidence>
<dbReference type="InterPro" id="IPR010910">
    <property type="entry name" value="Nitrate/nitrite_sensing_bac"/>
</dbReference>
<dbReference type="InterPro" id="IPR003594">
    <property type="entry name" value="HATPase_dom"/>
</dbReference>
<dbReference type="Gene3D" id="3.30.565.10">
    <property type="entry name" value="Histidine kinase-like ATPase, C-terminal domain"/>
    <property type="match status" value="1"/>
</dbReference>
<proteinExistence type="predicted"/>
<dbReference type="EC" id="2.7.13.3" evidence="2"/>
<evidence type="ECO:0000256" key="7">
    <source>
        <dbReference type="ARBA" id="ARBA00022989"/>
    </source>
</evidence>
<keyword evidence="7" id="KW-0472">Membrane</keyword>
<dbReference type="RefSeq" id="WP_052388274.1">
    <property type="nucleotide sequence ID" value="NZ_CP073767.1"/>
</dbReference>
<dbReference type="Proteomes" id="UP001058003">
    <property type="component" value="Chromosome"/>
</dbReference>
<feature type="domain" description="NIT" evidence="10">
    <location>
        <begin position="58"/>
        <end position="312"/>
    </location>
</feature>
<keyword evidence="12" id="KW-1185">Reference proteome</keyword>
<dbReference type="PROSITE" id="PS50109">
    <property type="entry name" value="HIS_KIN"/>
    <property type="match status" value="1"/>
</dbReference>
<evidence type="ECO:0000256" key="3">
    <source>
        <dbReference type="ARBA" id="ARBA00022553"/>
    </source>
</evidence>
<feature type="compositionally biased region" description="Basic and acidic residues" evidence="8">
    <location>
        <begin position="738"/>
        <end position="758"/>
    </location>
</feature>
<comment type="catalytic activity">
    <reaction evidence="1">
        <text>ATP + protein L-histidine = ADP + protein N-phospho-L-histidine.</text>
        <dbReference type="EC" id="2.7.13.3"/>
    </reaction>
</comment>
<feature type="compositionally biased region" description="Basic and acidic residues" evidence="8">
    <location>
        <begin position="829"/>
        <end position="839"/>
    </location>
</feature>
<feature type="compositionally biased region" description="Polar residues" evidence="8">
    <location>
        <begin position="759"/>
        <end position="769"/>
    </location>
</feature>
<dbReference type="Pfam" id="PF08376">
    <property type="entry name" value="NIT"/>
    <property type="match status" value="1"/>
</dbReference>
<evidence type="ECO:0000259" key="10">
    <source>
        <dbReference type="PROSITE" id="PS50906"/>
    </source>
</evidence>
<evidence type="ECO:0000313" key="11">
    <source>
        <dbReference type="EMBL" id="UWZ53720.1"/>
    </source>
</evidence>
<feature type="compositionally biased region" description="Low complexity" evidence="8">
    <location>
        <begin position="785"/>
        <end position="804"/>
    </location>
</feature>
<dbReference type="KEGG" id="daur:Daura_45635"/>
<evidence type="ECO:0000259" key="9">
    <source>
        <dbReference type="PROSITE" id="PS50109"/>
    </source>
</evidence>
<evidence type="ECO:0000256" key="8">
    <source>
        <dbReference type="SAM" id="MobiDB-lite"/>
    </source>
</evidence>
<dbReference type="Pfam" id="PF02518">
    <property type="entry name" value="HATPase_c"/>
    <property type="match status" value="1"/>
</dbReference>